<reference evidence="5 6" key="1">
    <citation type="submission" date="2019-11" db="EMBL/GenBank/DDBJ databases">
        <title>Acidiferrimicrobium australis gen. nov., sp. nov., an acidophilic and obligately heterotrophic, member of the Actinobacteria that catalyses dissimilatory oxido- reduction of iron isolated from metal-rich acidic water in Chile.</title>
        <authorList>
            <person name="Gonzalez D."/>
            <person name="Huber K."/>
            <person name="Hedrich S."/>
            <person name="Rojas-Villalobos C."/>
            <person name="Quatrini R."/>
            <person name="Dinamarca M.A."/>
            <person name="Schwarz A."/>
            <person name="Canales C."/>
            <person name="Nancucheo I."/>
        </authorList>
    </citation>
    <scope>NUCLEOTIDE SEQUENCE [LARGE SCALE GENOMIC DNA]</scope>
    <source>
        <strain evidence="5 6">USS-CCA1</strain>
    </source>
</reference>
<dbReference type="GO" id="GO:0003677">
    <property type="term" value="F:DNA binding"/>
    <property type="evidence" value="ECO:0007669"/>
    <property type="project" value="UniProtKB-KW"/>
</dbReference>
<dbReference type="CDD" id="cd06267">
    <property type="entry name" value="PBP1_LacI_sugar_binding-like"/>
    <property type="match status" value="1"/>
</dbReference>
<sequence>MATLTEIARRAGVSVSVASRVLNGDPNLRTRPETRERVVQAAKDLNYTANYAGRALRLARSKALALIVPDVSTPLFADLLAGAADASGEQDHTLLLGRSDRVTAGGDLVRRLVGEGRVDGFVLQRSDDLSDQALENLVANDARIVLVASRTPRRRGSVVLDDVAGGRLATEHLLALGHRRVALIGGVERSDIARRREQGYTEALHDAGLRKRDAWVTRLGYSPDVAAAAARSLMATSPAPTAIVVANVNGAIGALTALRQGGFDIPGDVSVIAIHDQWMAAHTWPPLTTVKMPFYEVGYLAVRLLLDQLAGAPAEDIVVRDPAPLLILRESTGAPNSAV</sequence>
<dbReference type="InterPro" id="IPR046335">
    <property type="entry name" value="LacI/GalR-like_sensor"/>
</dbReference>
<dbReference type="InterPro" id="IPR028082">
    <property type="entry name" value="Peripla_BP_I"/>
</dbReference>
<keyword evidence="6" id="KW-1185">Reference proteome</keyword>
<dbReference type="CDD" id="cd01392">
    <property type="entry name" value="HTH_LacI"/>
    <property type="match status" value="1"/>
</dbReference>
<dbReference type="PANTHER" id="PTHR30146:SF109">
    <property type="entry name" value="HTH-TYPE TRANSCRIPTIONAL REGULATOR GALS"/>
    <property type="match status" value="1"/>
</dbReference>
<dbReference type="EMBL" id="WJHE01000628">
    <property type="protein sequence ID" value="MST33526.1"/>
    <property type="molecule type" value="Genomic_DNA"/>
</dbReference>
<dbReference type="SMART" id="SM00354">
    <property type="entry name" value="HTH_LACI"/>
    <property type="match status" value="1"/>
</dbReference>
<dbReference type="Pfam" id="PF13377">
    <property type="entry name" value="Peripla_BP_3"/>
    <property type="match status" value="1"/>
</dbReference>
<evidence type="ECO:0000313" key="5">
    <source>
        <dbReference type="EMBL" id="MST33526.1"/>
    </source>
</evidence>
<evidence type="ECO:0000256" key="3">
    <source>
        <dbReference type="ARBA" id="ARBA00023163"/>
    </source>
</evidence>
<protein>
    <submittedName>
        <fullName evidence="5">LacI family DNA-binding transcriptional regulator</fullName>
    </submittedName>
</protein>
<dbReference type="Pfam" id="PF00356">
    <property type="entry name" value="LacI"/>
    <property type="match status" value="1"/>
</dbReference>
<keyword evidence="3" id="KW-0804">Transcription</keyword>
<keyword evidence="1" id="KW-0805">Transcription regulation</keyword>
<keyword evidence="2 5" id="KW-0238">DNA-binding</keyword>
<evidence type="ECO:0000313" key="6">
    <source>
        <dbReference type="Proteomes" id="UP000437736"/>
    </source>
</evidence>
<dbReference type="InterPro" id="IPR000843">
    <property type="entry name" value="HTH_LacI"/>
</dbReference>
<dbReference type="SUPFAM" id="SSF53822">
    <property type="entry name" value="Periplasmic binding protein-like I"/>
    <property type="match status" value="1"/>
</dbReference>
<dbReference type="PROSITE" id="PS50932">
    <property type="entry name" value="HTH_LACI_2"/>
    <property type="match status" value="1"/>
</dbReference>
<dbReference type="Proteomes" id="UP000437736">
    <property type="component" value="Unassembled WGS sequence"/>
</dbReference>
<dbReference type="Gene3D" id="3.40.50.2300">
    <property type="match status" value="2"/>
</dbReference>
<proteinExistence type="predicted"/>
<dbReference type="SUPFAM" id="SSF47413">
    <property type="entry name" value="lambda repressor-like DNA-binding domains"/>
    <property type="match status" value="1"/>
</dbReference>
<dbReference type="Gene3D" id="1.10.260.40">
    <property type="entry name" value="lambda repressor-like DNA-binding domains"/>
    <property type="match status" value="1"/>
</dbReference>
<accession>A0ABW9QV54</accession>
<comment type="caution">
    <text evidence="5">The sequence shown here is derived from an EMBL/GenBank/DDBJ whole genome shotgun (WGS) entry which is preliminary data.</text>
</comment>
<dbReference type="PANTHER" id="PTHR30146">
    <property type="entry name" value="LACI-RELATED TRANSCRIPTIONAL REPRESSOR"/>
    <property type="match status" value="1"/>
</dbReference>
<dbReference type="InterPro" id="IPR010982">
    <property type="entry name" value="Lambda_DNA-bd_dom_sf"/>
</dbReference>
<organism evidence="5 6">
    <name type="scientific">Acidiferrimicrobium australe</name>
    <dbReference type="NCBI Taxonomy" id="2664430"/>
    <lineage>
        <taxon>Bacteria</taxon>
        <taxon>Bacillati</taxon>
        <taxon>Actinomycetota</taxon>
        <taxon>Acidimicrobiia</taxon>
        <taxon>Acidimicrobiales</taxon>
        <taxon>Acidimicrobiaceae</taxon>
        <taxon>Acidiferrimicrobium</taxon>
    </lineage>
</organism>
<feature type="domain" description="HTH lacI-type" evidence="4">
    <location>
        <begin position="2"/>
        <end position="58"/>
    </location>
</feature>
<evidence type="ECO:0000256" key="2">
    <source>
        <dbReference type="ARBA" id="ARBA00023125"/>
    </source>
</evidence>
<evidence type="ECO:0000259" key="4">
    <source>
        <dbReference type="PROSITE" id="PS50932"/>
    </source>
</evidence>
<evidence type="ECO:0000256" key="1">
    <source>
        <dbReference type="ARBA" id="ARBA00023015"/>
    </source>
</evidence>
<name>A0ABW9QV54_9ACTN</name>
<gene>
    <name evidence="5" type="ORF">GHK86_12450</name>
</gene>